<feature type="domain" description="DUF58" evidence="3">
    <location>
        <begin position="212"/>
        <end position="257"/>
    </location>
</feature>
<organism evidence="4 5">
    <name type="scientific">Arthrobacter mobilis</name>
    <dbReference type="NCBI Taxonomy" id="2724944"/>
    <lineage>
        <taxon>Bacteria</taxon>
        <taxon>Bacillati</taxon>
        <taxon>Actinomycetota</taxon>
        <taxon>Actinomycetes</taxon>
        <taxon>Micrococcales</taxon>
        <taxon>Micrococcaceae</taxon>
        <taxon>Arthrobacter</taxon>
    </lineage>
</organism>
<sequence>MADRAAGAWLEKLPVRYLTARGWGLLAAGVLSLLLAQLLGRRDLLGLGIFLAALPVAAALAMLLLKPRYAVERRFRPASVETGAITSVRLSVRRAGAAGGVVFMTENLPARFGQPPAFRFPARHPTGSGASVYEYRLRSGKRGLFGIGPVTAEFTDPFGLARQRHELGEVSRLVVTPAPVDLPDTSLTGARGPDGSASTRRQASPSDDDVMTREYCYGDPLRRVHWAATARQGELMVRQEESVTTPQATILLDRRESAFAAGFLPSLAGGHTGDLLLTSPRFEWAVTAAVSAACDFVQNGFTVRLLDAHGAPGLRHSPSAPWPGAEEFSGLPGYQDIAEGLAALGLAGEPRRRADRHDGGLGAFGDRLMDKLAAHRFKGPLLALLGDLSPAEAALLAPAAEFGSQAFALLVTEHPRQAGAALDTLRAGGWRAVAVSAQASLPAAWACFDAPVDGAAAGGPAAAGSTAEVQL</sequence>
<protein>
    <submittedName>
        <fullName evidence="4">DUF58 domain-containing protein</fullName>
    </submittedName>
</protein>
<feature type="transmembrane region" description="Helical" evidence="2">
    <location>
        <begin position="20"/>
        <end position="39"/>
    </location>
</feature>
<evidence type="ECO:0000313" key="5">
    <source>
        <dbReference type="Proteomes" id="UP000544090"/>
    </source>
</evidence>
<keyword evidence="2" id="KW-0812">Transmembrane</keyword>
<dbReference type="InterPro" id="IPR002881">
    <property type="entry name" value="DUF58"/>
</dbReference>
<accession>A0A7X6K4J5</accession>
<evidence type="ECO:0000259" key="3">
    <source>
        <dbReference type="Pfam" id="PF01882"/>
    </source>
</evidence>
<comment type="caution">
    <text evidence="4">The sequence shown here is derived from an EMBL/GenBank/DDBJ whole genome shotgun (WGS) entry which is preliminary data.</text>
</comment>
<evidence type="ECO:0000256" key="1">
    <source>
        <dbReference type="SAM" id="MobiDB-lite"/>
    </source>
</evidence>
<keyword evidence="2" id="KW-1133">Transmembrane helix</keyword>
<dbReference type="Pfam" id="PF01882">
    <property type="entry name" value="DUF58"/>
    <property type="match status" value="1"/>
</dbReference>
<dbReference type="Proteomes" id="UP000544090">
    <property type="component" value="Unassembled WGS sequence"/>
</dbReference>
<evidence type="ECO:0000256" key="2">
    <source>
        <dbReference type="SAM" id="Phobius"/>
    </source>
</evidence>
<name>A0A7X6K4J5_9MICC</name>
<dbReference type="PANTHER" id="PTHR34351:SF1">
    <property type="entry name" value="SLR1927 PROTEIN"/>
    <property type="match status" value="1"/>
</dbReference>
<evidence type="ECO:0000313" key="4">
    <source>
        <dbReference type="EMBL" id="NKX53289.1"/>
    </source>
</evidence>
<feature type="compositionally biased region" description="Polar residues" evidence="1">
    <location>
        <begin position="196"/>
        <end position="205"/>
    </location>
</feature>
<feature type="region of interest" description="Disordered" evidence="1">
    <location>
        <begin position="181"/>
        <end position="211"/>
    </location>
</feature>
<dbReference type="RefSeq" id="WP_168484611.1">
    <property type="nucleotide sequence ID" value="NZ_JAAZSQ010000001.1"/>
</dbReference>
<gene>
    <name evidence="4" type="ORF">HGG74_01795</name>
</gene>
<dbReference type="AlphaFoldDB" id="A0A7X6K4J5"/>
<feature type="transmembrane region" description="Helical" evidence="2">
    <location>
        <begin position="45"/>
        <end position="65"/>
    </location>
</feature>
<keyword evidence="2" id="KW-0472">Membrane</keyword>
<proteinExistence type="predicted"/>
<dbReference type="PANTHER" id="PTHR34351">
    <property type="entry name" value="SLR1927 PROTEIN-RELATED"/>
    <property type="match status" value="1"/>
</dbReference>
<dbReference type="EMBL" id="JAAZSQ010000001">
    <property type="protein sequence ID" value="NKX53289.1"/>
    <property type="molecule type" value="Genomic_DNA"/>
</dbReference>
<reference evidence="4 5" key="1">
    <citation type="submission" date="2020-04" db="EMBL/GenBank/DDBJ databases">
        <title>Arthrobacter sp. nov.</title>
        <authorList>
            <person name="Liu S."/>
        </authorList>
    </citation>
    <scope>NUCLEOTIDE SEQUENCE [LARGE SCALE GENOMIC DNA]</scope>
    <source>
        <strain evidence="4 5">E918</strain>
    </source>
</reference>
<keyword evidence="5" id="KW-1185">Reference proteome</keyword>